<protein>
    <submittedName>
        <fullName evidence="1">(African queen) hypothetical protein</fullName>
    </submittedName>
</protein>
<dbReference type="PRINTS" id="PR00081">
    <property type="entry name" value="GDHRDH"/>
</dbReference>
<dbReference type="Pfam" id="PF13561">
    <property type="entry name" value="adh_short_C2"/>
    <property type="match status" value="1"/>
</dbReference>
<dbReference type="Gene3D" id="3.40.50.720">
    <property type="entry name" value="NAD(P)-binding Rossmann-like Domain"/>
    <property type="match status" value="1"/>
</dbReference>
<dbReference type="Proteomes" id="UP000789524">
    <property type="component" value="Unassembled WGS sequence"/>
</dbReference>
<accession>A0A8J2VU38</accession>
<dbReference type="AlphaFoldDB" id="A0A8J2VU38"/>
<comment type="caution">
    <text evidence="1">The sequence shown here is derived from an EMBL/GenBank/DDBJ whole genome shotgun (WGS) entry which is preliminary data.</text>
</comment>
<dbReference type="PANTHER" id="PTHR43975:SF2">
    <property type="entry name" value="EG:BACR7A4.14 PROTEIN-RELATED"/>
    <property type="match status" value="1"/>
</dbReference>
<evidence type="ECO:0000313" key="1">
    <source>
        <dbReference type="EMBL" id="CAG9572903.1"/>
    </source>
</evidence>
<dbReference type="InterPro" id="IPR036291">
    <property type="entry name" value="NAD(P)-bd_dom_sf"/>
</dbReference>
<dbReference type="FunFam" id="3.40.50.720:FF:000084">
    <property type="entry name" value="Short-chain dehydrogenase reductase"/>
    <property type="match status" value="1"/>
</dbReference>
<dbReference type="InterPro" id="IPR002347">
    <property type="entry name" value="SDR_fam"/>
</dbReference>
<dbReference type="SUPFAM" id="SSF51735">
    <property type="entry name" value="NAD(P)-binding Rossmann-fold domains"/>
    <property type="match status" value="1"/>
</dbReference>
<dbReference type="OrthoDB" id="47007at2759"/>
<name>A0A8J2VU38_9NEOP</name>
<organism evidence="1 2">
    <name type="scientific">Danaus chrysippus</name>
    <name type="common">African queen</name>
    <dbReference type="NCBI Taxonomy" id="151541"/>
    <lineage>
        <taxon>Eukaryota</taxon>
        <taxon>Metazoa</taxon>
        <taxon>Ecdysozoa</taxon>
        <taxon>Arthropoda</taxon>
        <taxon>Hexapoda</taxon>
        <taxon>Insecta</taxon>
        <taxon>Pterygota</taxon>
        <taxon>Neoptera</taxon>
        <taxon>Endopterygota</taxon>
        <taxon>Lepidoptera</taxon>
        <taxon>Glossata</taxon>
        <taxon>Ditrysia</taxon>
        <taxon>Papilionoidea</taxon>
        <taxon>Nymphalidae</taxon>
        <taxon>Danainae</taxon>
        <taxon>Danaini</taxon>
        <taxon>Danaina</taxon>
        <taxon>Danaus</taxon>
        <taxon>Anosia</taxon>
    </lineage>
</organism>
<reference evidence="1" key="1">
    <citation type="submission" date="2021-09" db="EMBL/GenBank/DDBJ databases">
        <authorList>
            <person name="Martin H S."/>
        </authorList>
    </citation>
    <scope>NUCLEOTIDE SEQUENCE</scope>
</reference>
<dbReference type="PANTHER" id="PTHR43975">
    <property type="entry name" value="ZGC:101858"/>
    <property type="match status" value="1"/>
</dbReference>
<proteinExistence type="predicted"/>
<dbReference type="EMBL" id="CAKASE010000069">
    <property type="protein sequence ID" value="CAG9572903.1"/>
    <property type="molecule type" value="Genomic_DNA"/>
</dbReference>
<dbReference type="PRINTS" id="PR00080">
    <property type="entry name" value="SDRFAMILY"/>
</dbReference>
<keyword evidence="2" id="KW-1185">Reference proteome</keyword>
<gene>
    <name evidence="1" type="ORF">DCHRY22_LOCUS10231</name>
</gene>
<sequence>MDFTGKVVLITGAGSGIGKEIAIHFAKLSANLVLISSNVDKLTKVSEECKHLSNSRVLILPCNLRQIHTIKDVISNAKKEFGRIDVVVNCAGIAAIDGITSVDVLDKVDDVLKVNFEAAVAITHSAVDTLIESRGCIINIGSIMGTMVGKYSIAYNVSKAVLLQFTKCIALELADNGVRVNCISPGSVKTNIISDFIPSEQQENFWDSLIDDYPLKHLPTTDDIANMTTFLASHKAKSITGCDIIVDGGKTLTKFLHQY</sequence>
<evidence type="ECO:0000313" key="2">
    <source>
        <dbReference type="Proteomes" id="UP000789524"/>
    </source>
</evidence>